<dbReference type="GO" id="GO:0005615">
    <property type="term" value="C:extracellular space"/>
    <property type="evidence" value="ECO:0007669"/>
    <property type="project" value="TreeGrafter"/>
</dbReference>
<keyword evidence="9" id="KW-1185">Reference proteome</keyword>
<keyword evidence="3 5" id="KW-0378">Hydrolase</keyword>
<feature type="domain" description="Peptidase S8/S53" evidence="7">
    <location>
        <begin position="30"/>
        <end position="276"/>
    </location>
</feature>
<dbReference type="InterPro" id="IPR000209">
    <property type="entry name" value="Peptidase_S8/S53_dom"/>
</dbReference>
<dbReference type="InterPro" id="IPR023827">
    <property type="entry name" value="Peptidase_S8_Asp-AS"/>
</dbReference>
<dbReference type="SUPFAM" id="SSF52743">
    <property type="entry name" value="Subtilisin-like"/>
    <property type="match status" value="1"/>
</dbReference>
<dbReference type="OrthoDB" id="206201at2759"/>
<reference evidence="9" key="1">
    <citation type="journal article" date="2018" name="Nat. Microbiol.">
        <title>Leveraging single-cell genomics to expand the fungal tree of life.</title>
        <authorList>
            <person name="Ahrendt S.R."/>
            <person name="Quandt C.A."/>
            <person name="Ciobanu D."/>
            <person name="Clum A."/>
            <person name="Salamov A."/>
            <person name="Andreopoulos B."/>
            <person name="Cheng J.F."/>
            <person name="Woyke T."/>
            <person name="Pelin A."/>
            <person name="Henrissat B."/>
            <person name="Reynolds N.K."/>
            <person name="Benny G.L."/>
            <person name="Smith M.E."/>
            <person name="James T.Y."/>
            <person name="Grigoriev I.V."/>
        </authorList>
    </citation>
    <scope>NUCLEOTIDE SEQUENCE [LARGE SCALE GENOMIC DNA]</scope>
    <source>
        <strain evidence="9">Benny S71-1</strain>
    </source>
</reference>
<dbReference type="InterPro" id="IPR022398">
    <property type="entry name" value="Peptidase_S8_His-AS"/>
</dbReference>
<evidence type="ECO:0000256" key="4">
    <source>
        <dbReference type="ARBA" id="ARBA00022825"/>
    </source>
</evidence>
<dbReference type="InterPro" id="IPR036852">
    <property type="entry name" value="Peptidase_S8/S53_dom_sf"/>
</dbReference>
<name>A0A4P9Z3W2_9FUNG</name>
<dbReference type="AlphaFoldDB" id="A0A4P9Z3W2"/>
<dbReference type="InterPro" id="IPR034193">
    <property type="entry name" value="PCSK9_ProteinaseK-like"/>
</dbReference>
<proteinExistence type="inferred from homology"/>
<evidence type="ECO:0000256" key="1">
    <source>
        <dbReference type="ARBA" id="ARBA00011073"/>
    </source>
</evidence>
<dbReference type="GO" id="GO:0004252">
    <property type="term" value="F:serine-type endopeptidase activity"/>
    <property type="evidence" value="ECO:0007669"/>
    <property type="project" value="UniProtKB-UniRule"/>
</dbReference>
<evidence type="ECO:0000313" key="9">
    <source>
        <dbReference type="Proteomes" id="UP000278143"/>
    </source>
</evidence>
<feature type="non-terminal residue" evidence="8">
    <location>
        <position position="1"/>
    </location>
</feature>
<feature type="active site" description="Charge relay system" evidence="5">
    <location>
        <position position="73"/>
    </location>
</feature>
<evidence type="ECO:0000259" key="7">
    <source>
        <dbReference type="Pfam" id="PF00082"/>
    </source>
</evidence>
<keyword evidence="2 5" id="KW-0645">Protease</keyword>
<dbReference type="GO" id="GO:0006508">
    <property type="term" value="P:proteolysis"/>
    <property type="evidence" value="ECO:0007669"/>
    <property type="project" value="UniProtKB-KW"/>
</dbReference>
<dbReference type="PROSITE" id="PS00136">
    <property type="entry name" value="SUBTILASE_ASP"/>
    <property type="match status" value="1"/>
</dbReference>
<dbReference type="InterPro" id="IPR015500">
    <property type="entry name" value="Peptidase_S8_subtilisin-rel"/>
</dbReference>
<dbReference type="PROSITE" id="PS00138">
    <property type="entry name" value="SUBTILASE_SER"/>
    <property type="match status" value="1"/>
</dbReference>
<dbReference type="PROSITE" id="PS00137">
    <property type="entry name" value="SUBTILASE_HIS"/>
    <property type="match status" value="1"/>
</dbReference>
<dbReference type="PANTHER" id="PTHR43806:SF11">
    <property type="entry name" value="CEREVISIN-RELATED"/>
    <property type="match status" value="1"/>
</dbReference>
<evidence type="ECO:0000313" key="8">
    <source>
        <dbReference type="EMBL" id="RKP27247.1"/>
    </source>
</evidence>
<dbReference type="PRINTS" id="PR00723">
    <property type="entry name" value="SUBTILISIN"/>
</dbReference>
<dbReference type="PANTHER" id="PTHR43806">
    <property type="entry name" value="PEPTIDASE S8"/>
    <property type="match status" value="1"/>
</dbReference>
<gene>
    <name evidence="8" type="ORF">SYNPS1DRAFT_5781</name>
</gene>
<keyword evidence="4 5" id="KW-0720">Serine protease</keyword>
<dbReference type="Pfam" id="PF00082">
    <property type="entry name" value="Peptidase_S8"/>
    <property type="match status" value="1"/>
</dbReference>
<evidence type="ECO:0000256" key="3">
    <source>
        <dbReference type="ARBA" id="ARBA00022801"/>
    </source>
</evidence>
<dbReference type="EMBL" id="KZ989243">
    <property type="protein sequence ID" value="RKP27247.1"/>
    <property type="molecule type" value="Genomic_DNA"/>
</dbReference>
<dbReference type="InterPro" id="IPR050131">
    <property type="entry name" value="Peptidase_S8_subtilisin-like"/>
</dbReference>
<comment type="similarity">
    <text evidence="1 5 6">Belongs to the peptidase S8 family.</text>
</comment>
<feature type="active site" description="Charge relay system" evidence="5">
    <location>
        <position position="39"/>
    </location>
</feature>
<evidence type="ECO:0000256" key="6">
    <source>
        <dbReference type="RuleBase" id="RU003355"/>
    </source>
</evidence>
<feature type="non-terminal residue" evidence="8">
    <location>
        <position position="291"/>
    </location>
</feature>
<feature type="active site" description="Charge relay system" evidence="5">
    <location>
        <position position="234"/>
    </location>
</feature>
<dbReference type="CDD" id="cd04077">
    <property type="entry name" value="Peptidases_S8_PCSK9_ProteinaseK_like"/>
    <property type="match status" value="1"/>
</dbReference>
<organism evidence="8 9">
    <name type="scientific">Syncephalis pseudoplumigaleata</name>
    <dbReference type="NCBI Taxonomy" id="1712513"/>
    <lineage>
        <taxon>Eukaryota</taxon>
        <taxon>Fungi</taxon>
        <taxon>Fungi incertae sedis</taxon>
        <taxon>Zoopagomycota</taxon>
        <taxon>Zoopagomycotina</taxon>
        <taxon>Zoopagomycetes</taxon>
        <taxon>Zoopagales</taxon>
        <taxon>Piptocephalidaceae</taxon>
        <taxon>Syncephalis</taxon>
    </lineage>
</organism>
<evidence type="ECO:0000256" key="2">
    <source>
        <dbReference type="ARBA" id="ARBA00022670"/>
    </source>
</evidence>
<dbReference type="FunFam" id="3.40.50.200:FF:000007">
    <property type="entry name" value="Subtilisin-like serine protease"/>
    <property type="match status" value="1"/>
</dbReference>
<dbReference type="PROSITE" id="PS51892">
    <property type="entry name" value="SUBTILASE"/>
    <property type="match status" value="1"/>
</dbReference>
<sequence>QQNPPSWGLNRIDQKRLPLDKQYVYPKSAGEGVNVYVIDTGININHEDIKGRAKWGAVFGPGRNDPPTDDMGHGTFVAGIIAGKHFGVAKKATVISVKVYRKRGDQTTDDVISGLKWVLQQHQSSRNKKTVVNMSSGAPYNQVLNKAVEQLTAAGITVVTSAGNSGEQNVPFDSCQHSPSSAASVISVGATDRNDRVATYSNTGRCVTLFAPGTDVVSISNTVNTGQLTNGGTSFSTPYVTGVVALLLGEKGPMSPADVKKTIVNAATKGALQGFKRGDAAPNLMLYSQVL</sequence>
<dbReference type="Proteomes" id="UP000278143">
    <property type="component" value="Unassembled WGS sequence"/>
</dbReference>
<protein>
    <submittedName>
        <fullName evidence="8">Peptidase S8/S53 domain-containing protein</fullName>
    </submittedName>
</protein>
<evidence type="ECO:0000256" key="5">
    <source>
        <dbReference type="PROSITE-ProRule" id="PRU01240"/>
    </source>
</evidence>
<dbReference type="Gene3D" id="3.40.50.200">
    <property type="entry name" value="Peptidase S8/S53 domain"/>
    <property type="match status" value="1"/>
</dbReference>
<accession>A0A4P9Z3W2</accession>
<dbReference type="InterPro" id="IPR023828">
    <property type="entry name" value="Peptidase_S8_Ser-AS"/>
</dbReference>